<feature type="compositionally biased region" description="Low complexity" evidence="1">
    <location>
        <begin position="158"/>
        <end position="172"/>
    </location>
</feature>
<dbReference type="Proteomes" id="UP000284706">
    <property type="component" value="Unassembled WGS sequence"/>
</dbReference>
<dbReference type="STRING" id="231916.A0A409YPT4"/>
<evidence type="ECO:0000313" key="2">
    <source>
        <dbReference type="EMBL" id="PPR05010.1"/>
    </source>
</evidence>
<protein>
    <submittedName>
        <fullName evidence="2">Uncharacterized protein</fullName>
    </submittedName>
</protein>
<proteinExistence type="predicted"/>
<gene>
    <name evidence="2" type="ORF">CVT26_012580</name>
</gene>
<organism evidence="2 3">
    <name type="scientific">Gymnopilus dilepis</name>
    <dbReference type="NCBI Taxonomy" id="231916"/>
    <lineage>
        <taxon>Eukaryota</taxon>
        <taxon>Fungi</taxon>
        <taxon>Dikarya</taxon>
        <taxon>Basidiomycota</taxon>
        <taxon>Agaricomycotina</taxon>
        <taxon>Agaricomycetes</taxon>
        <taxon>Agaricomycetidae</taxon>
        <taxon>Agaricales</taxon>
        <taxon>Agaricineae</taxon>
        <taxon>Hymenogastraceae</taxon>
        <taxon>Gymnopilus</taxon>
    </lineage>
</organism>
<feature type="region of interest" description="Disordered" evidence="1">
    <location>
        <begin position="158"/>
        <end position="224"/>
    </location>
</feature>
<reference evidence="2 3" key="1">
    <citation type="journal article" date="2018" name="Evol. Lett.">
        <title>Horizontal gene cluster transfer increased hallucinogenic mushroom diversity.</title>
        <authorList>
            <person name="Reynolds H.T."/>
            <person name="Vijayakumar V."/>
            <person name="Gluck-Thaler E."/>
            <person name="Korotkin H.B."/>
            <person name="Matheny P.B."/>
            <person name="Slot J.C."/>
        </authorList>
    </citation>
    <scope>NUCLEOTIDE SEQUENCE [LARGE SCALE GENOMIC DNA]</scope>
    <source>
        <strain evidence="2 3">SRW20</strain>
    </source>
</reference>
<dbReference type="OrthoDB" id="2441642at2759"/>
<evidence type="ECO:0000313" key="3">
    <source>
        <dbReference type="Proteomes" id="UP000284706"/>
    </source>
</evidence>
<dbReference type="InParanoid" id="A0A409YPT4"/>
<evidence type="ECO:0000256" key="1">
    <source>
        <dbReference type="SAM" id="MobiDB-lite"/>
    </source>
</evidence>
<accession>A0A409YPT4</accession>
<feature type="compositionally biased region" description="Gly residues" evidence="1">
    <location>
        <begin position="206"/>
        <end position="216"/>
    </location>
</feature>
<keyword evidence="3" id="KW-1185">Reference proteome</keyword>
<feature type="compositionally biased region" description="Gly residues" evidence="1">
    <location>
        <begin position="178"/>
        <end position="193"/>
    </location>
</feature>
<comment type="caution">
    <text evidence="2">The sequence shown here is derived from an EMBL/GenBank/DDBJ whole genome shotgun (WGS) entry which is preliminary data.</text>
</comment>
<sequence>MRNVTGVVKDSLDRAEGWVNRLRTVGIQRGAQEGEDDANAGMALEGLPPLPSSAGVHPTEDDGRDRLAYHRRTDSSQSIMSVLTTTSTAASGYFEDDDKEMAAQYPASFVATASDTNTVTDSHSARTYFTARSTAAASSSLSASASSATLASAASTWGSSSVHTTSNSASNSLPSTPGIGGRLSGGGAGAYGHGRGESFGSPGSSTSGGAGGGGGTMKMAGASPSPVISSIQIPIGAMSVEDDHDGYAYGDERDDDAVWRKGGGRKSVVAVAGGDTGEEEGVGKMEVDV</sequence>
<name>A0A409YPT4_9AGAR</name>
<dbReference type="AlphaFoldDB" id="A0A409YPT4"/>
<dbReference type="EMBL" id="NHYE01000537">
    <property type="protein sequence ID" value="PPR05010.1"/>
    <property type="molecule type" value="Genomic_DNA"/>
</dbReference>